<evidence type="ECO:0000256" key="6">
    <source>
        <dbReference type="SAM" id="SignalP"/>
    </source>
</evidence>
<dbReference type="PRINTS" id="PR00909">
    <property type="entry name" value="SPERMDNBNDNG"/>
</dbReference>
<sequence>MNMLKRYALLFGSFFLLTLPMAGYAAEKRVLNVYNWDDYIDEQTIPEFEKAFNVKVNYDVYDSNETLLAKLQAGATGFDVIFPSDYMVEIMIKLGLLEPLDKSKISNCATLDPAFLNQPFDPGNQYSLPFAFGTVGIGYRSDKITKPVDSWKVLFDPQYEGRIVMLDDVRETLGVALKLVGGSINTKNPDELEKAKEMILKQKPLVKAYLAGQAEQLLLSGDAWLVHNWSGDIYRAAAENPAIAYVIPEEGSTKFLDNFAIPVSAQNKELAHQFINFLLQPEVDARIHNKVYFLSTNKAAFPLLDPALRATLETLSPELLGKLEFVQDLGKETRFWDKIWTEIKTQ</sequence>
<evidence type="ECO:0000256" key="3">
    <source>
        <dbReference type="ARBA" id="ARBA00022729"/>
    </source>
</evidence>
<dbReference type="Gene3D" id="3.40.190.10">
    <property type="entry name" value="Periplasmic binding protein-like II"/>
    <property type="match status" value="2"/>
</dbReference>
<dbReference type="PANTHER" id="PTHR30222:SF17">
    <property type="entry name" value="SPERMIDINE_PUTRESCINE-BINDING PERIPLASMIC PROTEIN"/>
    <property type="match status" value="1"/>
</dbReference>
<keyword evidence="2" id="KW-0813">Transport</keyword>
<evidence type="ECO:0000256" key="5">
    <source>
        <dbReference type="PIRSR" id="PIRSR019574-1"/>
    </source>
</evidence>
<dbReference type="AlphaFoldDB" id="A0A081BR63"/>
<organism evidence="7 8">
    <name type="scientific">Candidatus Moduliflexus flocculans</name>
    <dbReference type="NCBI Taxonomy" id="1499966"/>
    <lineage>
        <taxon>Bacteria</taxon>
        <taxon>Candidatus Moduliflexota</taxon>
        <taxon>Candidatus Moduliflexia</taxon>
        <taxon>Candidatus Moduliflexales</taxon>
        <taxon>Candidatus Moduliflexaceae</taxon>
    </lineage>
</organism>
<dbReference type="PIRSF" id="PIRSF019574">
    <property type="entry name" value="Periplasmic_polyamine_BP"/>
    <property type="match status" value="1"/>
</dbReference>
<dbReference type="GO" id="GO:0042597">
    <property type="term" value="C:periplasmic space"/>
    <property type="evidence" value="ECO:0007669"/>
    <property type="project" value="UniProtKB-SubCell"/>
</dbReference>
<feature type="binding site" evidence="5">
    <location>
        <position position="86"/>
    </location>
    <ligand>
        <name>spermidine</name>
        <dbReference type="ChEBI" id="CHEBI:57834"/>
    </ligand>
</feature>
<protein>
    <submittedName>
        <fullName evidence="7">Extracellular solute-binding protein, family 1</fullName>
    </submittedName>
</protein>
<comment type="subcellular location">
    <subcellularLocation>
        <location evidence="1">Periplasm</location>
    </subcellularLocation>
</comment>
<dbReference type="PANTHER" id="PTHR30222">
    <property type="entry name" value="SPERMIDINE/PUTRESCINE-BINDING PERIPLASMIC PROTEIN"/>
    <property type="match status" value="1"/>
</dbReference>
<dbReference type="CDD" id="cd13590">
    <property type="entry name" value="PBP2_PotD_PotF_like"/>
    <property type="match status" value="1"/>
</dbReference>
<dbReference type="InterPro" id="IPR001188">
    <property type="entry name" value="Sperm_putr-bd"/>
</dbReference>
<evidence type="ECO:0000256" key="1">
    <source>
        <dbReference type="ARBA" id="ARBA00004418"/>
    </source>
</evidence>
<dbReference type="STRING" id="1499966.U14_05169"/>
<dbReference type="Pfam" id="PF13416">
    <property type="entry name" value="SBP_bac_8"/>
    <property type="match status" value="1"/>
</dbReference>
<evidence type="ECO:0000256" key="4">
    <source>
        <dbReference type="ARBA" id="ARBA00022764"/>
    </source>
</evidence>
<keyword evidence="3 6" id="KW-0732">Signal</keyword>
<evidence type="ECO:0000313" key="7">
    <source>
        <dbReference type="EMBL" id="GAK53894.1"/>
    </source>
</evidence>
<feature type="signal peptide" evidence="6">
    <location>
        <begin position="1"/>
        <end position="25"/>
    </location>
</feature>
<gene>
    <name evidence="7" type="ORF">U14_05169</name>
</gene>
<dbReference type="EMBL" id="DF820460">
    <property type="protein sequence ID" value="GAK53894.1"/>
    <property type="molecule type" value="Genomic_DNA"/>
</dbReference>
<dbReference type="SUPFAM" id="SSF53850">
    <property type="entry name" value="Periplasmic binding protein-like II"/>
    <property type="match status" value="1"/>
</dbReference>
<proteinExistence type="predicted"/>
<dbReference type="GO" id="GO:0015846">
    <property type="term" value="P:polyamine transport"/>
    <property type="evidence" value="ECO:0007669"/>
    <property type="project" value="InterPro"/>
</dbReference>
<keyword evidence="8" id="KW-1185">Reference proteome</keyword>
<reference evidence="7 8" key="1">
    <citation type="journal article" date="2015" name="PeerJ">
        <title>First genomic representation of candidate bacterial phylum KSB3 points to enhanced environmental sensing as a trigger of wastewater bulking.</title>
        <authorList>
            <person name="Sekiguchi Y."/>
            <person name="Ohashi A."/>
            <person name="Parks D.H."/>
            <person name="Yamauchi T."/>
            <person name="Tyson G.W."/>
            <person name="Hugenholtz P."/>
        </authorList>
    </citation>
    <scope>NUCLEOTIDE SEQUENCE [LARGE SCALE GENOMIC DNA]</scope>
</reference>
<feature type="binding site" evidence="5">
    <location>
        <begin position="168"/>
        <end position="171"/>
    </location>
    <ligand>
        <name>spermidine</name>
        <dbReference type="ChEBI" id="CHEBI:57834"/>
    </ligand>
</feature>
<evidence type="ECO:0000256" key="2">
    <source>
        <dbReference type="ARBA" id="ARBA00022448"/>
    </source>
</evidence>
<evidence type="ECO:0000313" key="8">
    <source>
        <dbReference type="Proteomes" id="UP000030700"/>
    </source>
</evidence>
<dbReference type="HOGENOM" id="CLU_026974_1_3_0"/>
<name>A0A081BR63_9BACT</name>
<keyword evidence="4" id="KW-0574">Periplasm</keyword>
<feature type="chain" id="PRO_5001755325" evidence="6">
    <location>
        <begin position="26"/>
        <end position="346"/>
    </location>
</feature>
<dbReference type="GO" id="GO:0019808">
    <property type="term" value="F:polyamine binding"/>
    <property type="evidence" value="ECO:0007669"/>
    <property type="project" value="InterPro"/>
</dbReference>
<dbReference type="Proteomes" id="UP000030700">
    <property type="component" value="Unassembled WGS sequence"/>
</dbReference>
<dbReference type="InterPro" id="IPR006059">
    <property type="entry name" value="SBP"/>
</dbReference>
<accession>A0A081BR63</accession>